<reference evidence="1 2" key="1">
    <citation type="journal article" date="2011" name="J. Bacteriol.">
        <title>Genome sequence of Brevibacillus laterosporus LMG 15441, a pathogen of invertebrates.</title>
        <authorList>
            <person name="Djukic M."/>
            <person name="Poehlein A."/>
            <person name="Thurmer A."/>
            <person name="Daniel R."/>
        </authorList>
    </citation>
    <scope>NUCLEOTIDE SEQUENCE [LARGE SCALE GENOMIC DNA]</scope>
    <source>
        <strain evidence="1 2">LMG 15441</strain>
    </source>
</reference>
<proteinExistence type="predicted"/>
<evidence type="ECO:0000313" key="2">
    <source>
        <dbReference type="Proteomes" id="UP000005850"/>
    </source>
</evidence>
<protein>
    <submittedName>
        <fullName evidence="1">Uncharacterized protein</fullName>
    </submittedName>
</protein>
<dbReference type="KEGG" id="blr:BRLA_c022690"/>
<dbReference type="STRING" id="1042163.BRLA_c022690"/>
<dbReference type="EMBL" id="CP007806">
    <property type="protein sequence ID" value="AIG26590.1"/>
    <property type="molecule type" value="Genomic_DNA"/>
</dbReference>
<name>A0A075RAL9_BRELA</name>
<keyword evidence="2" id="KW-1185">Reference proteome</keyword>
<dbReference type="AlphaFoldDB" id="A0A075RAL9"/>
<organism evidence="1 2">
    <name type="scientific">Brevibacillus laterosporus LMG 15441</name>
    <dbReference type="NCBI Taxonomy" id="1042163"/>
    <lineage>
        <taxon>Bacteria</taxon>
        <taxon>Bacillati</taxon>
        <taxon>Bacillota</taxon>
        <taxon>Bacilli</taxon>
        <taxon>Bacillales</taxon>
        <taxon>Paenibacillaceae</taxon>
        <taxon>Brevibacillus</taxon>
    </lineage>
</organism>
<dbReference type="eggNOG" id="ENOG503443V">
    <property type="taxonomic scope" value="Bacteria"/>
</dbReference>
<dbReference type="Proteomes" id="UP000005850">
    <property type="component" value="Chromosome"/>
</dbReference>
<dbReference type="HOGENOM" id="CLU_136771_0_0_9"/>
<gene>
    <name evidence="1" type="ORF">BRLA_c022690</name>
</gene>
<accession>A0A075RAL9</accession>
<dbReference type="RefSeq" id="WP_003337463.1">
    <property type="nucleotide sequence ID" value="NZ_CP007806.1"/>
</dbReference>
<sequence>MDIKALKEWVLTNNLEDRAIKGFWNTFSNYKEENFDAFEKDYKNYESKHISLFVDTVSLTITNWPDEDYNHVVISVRFQYKGKASGIYKMVFKLTGEVEDDYLTIY</sequence>
<evidence type="ECO:0000313" key="1">
    <source>
        <dbReference type="EMBL" id="AIG26590.1"/>
    </source>
</evidence>